<gene>
    <name evidence="3" type="ORF">GE061_000631</name>
</gene>
<reference evidence="3" key="1">
    <citation type="journal article" date="2021" name="Mol. Ecol. Resour.">
        <title>Apolygus lucorum genome provides insights into omnivorousness and mesophyll feeding.</title>
        <authorList>
            <person name="Liu Y."/>
            <person name="Liu H."/>
            <person name="Wang H."/>
            <person name="Huang T."/>
            <person name="Liu B."/>
            <person name="Yang B."/>
            <person name="Yin L."/>
            <person name="Li B."/>
            <person name="Zhang Y."/>
            <person name="Zhang S."/>
            <person name="Jiang F."/>
            <person name="Zhang X."/>
            <person name="Ren Y."/>
            <person name="Wang B."/>
            <person name="Wang S."/>
            <person name="Lu Y."/>
            <person name="Wu K."/>
            <person name="Fan W."/>
            <person name="Wang G."/>
        </authorList>
    </citation>
    <scope>NUCLEOTIDE SEQUENCE</scope>
    <source>
        <strain evidence="3">12Hb</strain>
    </source>
</reference>
<accession>A0A8S9Y6S3</accession>
<proteinExistence type="predicted"/>
<evidence type="ECO:0000313" key="3">
    <source>
        <dbReference type="EMBL" id="KAF6216291.1"/>
    </source>
</evidence>
<dbReference type="Proteomes" id="UP000466442">
    <property type="component" value="Linkage Group LG1"/>
</dbReference>
<evidence type="ECO:0000313" key="4">
    <source>
        <dbReference type="Proteomes" id="UP000466442"/>
    </source>
</evidence>
<feature type="region of interest" description="Disordered" evidence="1">
    <location>
        <begin position="15"/>
        <end position="34"/>
    </location>
</feature>
<keyword evidence="2" id="KW-0472">Membrane</keyword>
<comment type="caution">
    <text evidence="3">The sequence shown here is derived from an EMBL/GenBank/DDBJ whole genome shotgun (WGS) entry which is preliminary data.</text>
</comment>
<evidence type="ECO:0000256" key="1">
    <source>
        <dbReference type="SAM" id="MobiDB-lite"/>
    </source>
</evidence>
<dbReference type="AlphaFoldDB" id="A0A8S9Y6S3"/>
<feature type="transmembrane region" description="Helical" evidence="2">
    <location>
        <begin position="59"/>
        <end position="81"/>
    </location>
</feature>
<sequence length="139" mass="15708">MVRWGQDSIQLLKAESDSSVSSSGSPTAKPSTAVRRPRFYRSRPVTNTSTHPFLVKEHIGTIFSLACIIVLLVWIILLTVVSTKLYEKVFEVQELTNRTTDITSPSYDFTAILYLPLCLEATPPWNHIMICKHLVCLRT</sequence>
<keyword evidence="4" id="KW-1185">Reference proteome</keyword>
<name>A0A8S9Y6S3_APOLU</name>
<dbReference type="EMBL" id="WIXP02000001">
    <property type="protein sequence ID" value="KAF6216291.1"/>
    <property type="molecule type" value="Genomic_DNA"/>
</dbReference>
<evidence type="ECO:0000256" key="2">
    <source>
        <dbReference type="SAM" id="Phobius"/>
    </source>
</evidence>
<organism evidence="3 4">
    <name type="scientific">Apolygus lucorum</name>
    <name type="common">Small green plant bug</name>
    <name type="synonym">Lygocoris lucorum</name>
    <dbReference type="NCBI Taxonomy" id="248454"/>
    <lineage>
        <taxon>Eukaryota</taxon>
        <taxon>Metazoa</taxon>
        <taxon>Ecdysozoa</taxon>
        <taxon>Arthropoda</taxon>
        <taxon>Hexapoda</taxon>
        <taxon>Insecta</taxon>
        <taxon>Pterygota</taxon>
        <taxon>Neoptera</taxon>
        <taxon>Paraneoptera</taxon>
        <taxon>Hemiptera</taxon>
        <taxon>Heteroptera</taxon>
        <taxon>Panheteroptera</taxon>
        <taxon>Cimicomorpha</taxon>
        <taxon>Miridae</taxon>
        <taxon>Mirini</taxon>
        <taxon>Apolygus</taxon>
    </lineage>
</organism>
<protein>
    <submittedName>
        <fullName evidence="3">Uncharacterized protein</fullName>
    </submittedName>
</protein>
<keyword evidence="2" id="KW-0812">Transmembrane</keyword>
<keyword evidence="2" id="KW-1133">Transmembrane helix</keyword>